<dbReference type="GO" id="GO:0005829">
    <property type="term" value="C:cytosol"/>
    <property type="evidence" value="ECO:0007669"/>
    <property type="project" value="TreeGrafter"/>
</dbReference>
<dbReference type="PANTHER" id="PTHR21197">
    <property type="entry name" value="UDP-GALACTOPYRANOSE MUTASE"/>
    <property type="match status" value="1"/>
</dbReference>
<dbReference type="AlphaFoldDB" id="A0A1G2FUJ3"/>
<comment type="caution">
    <text evidence="2">The sequence shown here is derived from an EMBL/GenBank/DDBJ whole genome shotgun (WGS) entry which is preliminary data.</text>
</comment>
<dbReference type="InterPro" id="IPR002937">
    <property type="entry name" value="Amino_oxidase"/>
</dbReference>
<protein>
    <recommendedName>
        <fullName evidence="1">Amine oxidase domain-containing protein</fullName>
    </recommendedName>
</protein>
<name>A0A1G2FUJ3_9BACT</name>
<dbReference type="Pfam" id="PF01593">
    <property type="entry name" value="Amino_oxidase"/>
    <property type="match status" value="1"/>
</dbReference>
<gene>
    <name evidence="2" type="ORF">A2W41_01075</name>
</gene>
<dbReference type="PANTHER" id="PTHR21197:SF0">
    <property type="entry name" value="UDP-GALACTOPYRANOSE MUTASE"/>
    <property type="match status" value="1"/>
</dbReference>
<dbReference type="GO" id="GO:0016491">
    <property type="term" value="F:oxidoreductase activity"/>
    <property type="evidence" value="ECO:0007669"/>
    <property type="project" value="InterPro"/>
</dbReference>
<dbReference type="Proteomes" id="UP000176700">
    <property type="component" value="Unassembled WGS sequence"/>
</dbReference>
<dbReference type="EMBL" id="MHNI01000026">
    <property type="protein sequence ID" value="OGZ41754.1"/>
    <property type="molecule type" value="Genomic_DNA"/>
</dbReference>
<organism evidence="2 3">
    <name type="scientific">Candidatus Ryanbacteria bacterium RIFCSPHIGHO2_01_45_13</name>
    <dbReference type="NCBI Taxonomy" id="1802112"/>
    <lineage>
        <taxon>Bacteria</taxon>
        <taxon>Candidatus Ryaniibacteriota</taxon>
    </lineage>
</organism>
<dbReference type="GO" id="GO:0050660">
    <property type="term" value="F:flavin adenine dinucleotide binding"/>
    <property type="evidence" value="ECO:0007669"/>
    <property type="project" value="TreeGrafter"/>
</dbReference>
<dbReference type="Gene3D" id="3.50.50.60">
    <property type="entry name" value="FAD/NAD(P)-binding domain"/>
    <property type="match status" value="1"/>
</dbReference>
<accession>A0A1G2FUJ3</accession>
<evidence type="ECO:0000259" key="1">
    <source>
        <dbReference type="Pfam" id="PF01593"/>
    </source>
</evidence>
<feature type="domain" description="Amine oxidase" evidence="1">
    <location>
        <begin position="16"/>
        <end position="437"/>
    </location>
</feature>
<reference evidence="2 3" key="1">
    <citation type="journal article" date="2016" name="Nat. Commun.">
        <title>Thousands of microbial genomes shed light on interconnected biogeochemical processes in an aquifer system.</title>
        <authorList>
            <person name="Anantharaman K."/>
            <person name="Brown C.T."/>
            <person name="Hug L.A."/>
            <person name="Sharon I."/>
            <person name="Castelle C.J."/>
            <person name="Probst A.J."/>
            <person name="Thomas B.C."/>
            <person name="Singh A."/>
            <person name="Wilkins M.J."/>
            <person name="Karaoz U."/>
            <person name="Brodie E.L."/>
            <person name="Williams K.H."/>
            <person name="Hubbard S.S."/>
            <person name="Banfield J.F."/>
        </authorList>
    </citation>
    <scope>NUCLEOTIDE SEQUENCE [LARGE SCALE GENOMIC DNA]</scope>
</reference>
<dbReference type="SUPFAM" id="SSF51905">
    <property type="entry name" value="FAD/NAD(P)-binding domain"/>
    <property type="match status" value="1"/>
</dbReference>
<proteinExistence type="predicted"/>
<dbReference type="InterPro" id="IPR036188">
    <property type="entry name" value="FAD/NAD-bd_sf"/>
</dbReference>
<dbReference type="GO" id="GO:0008767">
    <property type="term" value="F:UDP-galactopyranose mutase activity"/>
    <property type="evidence" value="ECO:0007669"/>
    <property type="project" value="TreeGrafter"/>
</dbReference>
<sequence length="438" mass="51361">MKKSIGILGGGLSAISLAYFLPRNKYTATILEKEQQVGGLAKSFRKNGFTFDIGPHIIFSKDKNILRWMIAMLGKNKRKHYRRNVSYYKRRFVKYPFENGLHQLPKEDTFECLYYFLHNDFKGKPKNFKDWMYHGFGKGITEKYLIPYNKKIWKLDPGNMTLDWAGGRIPKPPAEDIIKSALGIETEGYTHQLYFYYPLRGGVQSLVNNILKKAKARKDINLQVKTGFEVKHITRKKNKWIVQDTKGEKRLFDVLVNTMPLHVLGRNGRFLAKKTKQNIKKLHYNSLILAYLGFKGKSPENRFAVYFPEPNTLFHRVSFNNYISPYLSPEGYYSVTAEITFRKGDKLSKMKDRDIIHHVVRALHNEQMVDKKKLVLSEIARIVYGYPVFDFNYPIYTKKVFDDLKNIKDFHFCGRFAEYRYINMNDCIKSAMNLAREL</sequence>
<evidence type="ECO:0000313" key="3">
    <source>
        <dbReference type="Proteomes" id="UP000176700"/>
    </source>
</evidence>
<evidence type="ECO:0000313" key="2">
    <source>
        <dbReference type="EMBL" id="OGZ41754.1"/>
    </source>
</evidence>